<organism evidence="3 4">
    <name type="scientific">Gilvimarinus algae</name>
    <dbReference type="NCBI Taxonomy" id="3058037"/>
    <lineage>
        <taxon>Bacteria</taxon>
        <taxon>Pseudomonadati</taxon>
        <taxon>Pseudomonadota</taxon>
        <taxon>Gammaproteobacteria</taxon>
        <taxon>Cellvibrionales</taxon>
        <taxon>Cellvibrionaceae</taxon>
        <taxon>Gilvimarinus</taxon>
    </lineage>
</organism>
<feature type="domain" description="Histidine kinase" evidence="2">
    <location>
        <begin position="16"/>
        <end position="230"/>
    </location>
</feature>
<sequence>MTEQHLPVDFSFVLASSVHDMKNSVGMLMQTLEQISASLSPQDPQQRDQLAVLGYEAARINGELIQLLALYRMENKRMLVQIDEHYLDEIINEQLARNDILFRSRSIDVEVDCPEDVCWYLDAELLGSVVNNLLVNAARYCKSRIKIAAAIVNDELHLVIADDGRGYPDFMLKEPMATSNSVSFSQGNTNLGLLFAGEIARLHRRGEQVGRIELANQGVLPGGEIRVILP</sequence>
<keyword evidence="3" id="KW-0808">Transferase</keyword>
<evidence type="ECO:0000313" key="3">
    <source>
        <dbReference type="EMBL" id="MDO3384185.1"/>
    </source>
</evidence>
<keyword evidence="4" id="KW-1185">Reference proteome</keyword>
<dbReference type="PANTHER" id="PTHR43547:SF2">
    <property type="entry name" value="HYBRID SIGNAL TRANSDUCTION HISTIDINE KINASE C"/>
    <property type="match status" value="1"/>
</dbReference>
<dbReference type="Gene3D" id="3.30.565.10">
    <property type="entry name" value="Histidine kinase-like ATPase, C-terminal domain"/>
    <property type="match status" value="1"/>
</dbReference>
<evidence type="ECO:0000259" key="2">
    <source>
        <dbReference type="PROSITE" id="PS50109"/>
    </source>
</evidence>
<gene>
    <name evidence="3" type="ORF">QWI16_18545</name>
</gene>
<dbReference type="InterPro" id="IPR036890">
    <property type="entry name" value="HATPase_C_sf"/>
</dbReference>
<keyword evidence="1" id="KW-0597">Phosphoprotein</keyword>
<proteinExistence type="predicted"/>
<dbReference type="PANTHER" id="PTHR43547">
    <property type="entry name" value="TWO-COMPONENT HISTIDINE KINASE"/>
    <property type="match status" value="1"/>
</dbReference>
<name>A0ABT8TJB5_9GAMM</name>
<dbReference type="RefSeq" id="WP_302715535.1">
    <property type="nucleotide sequence ID" value="NZ_JAULRT010000062.1"/>
</dbReference>
<dbReference type="EMBL" id="JAULRT010000062">
    <property type="protein sequence ID" value="MDO3384185.1"/>
    <property type="molecule type" value="Genomic_DNA"/>
</dbReference>
<dbReference type="Proteomes" id="UP001168380">
    <property type="component" value="Unassembled WGS sequence"/>
</dbReference>
<dbReference type="InterPro" id="IPR005467">
    <property type="entry name" value="His_kinase_dom"/>
</dbReference>
<evidence type="ECO:0000313" key="4">
    <source>
        <dbReference type="Proteomes" id="UP001168380"/>
    </source>
</evidence>
<dbReference type="Pfam" id="PF02518">
    <property type="entry name" value="HATPase_c"/>
    <property type="match status" value="1"/>
</dbReference>
<dbReference type="GO" id="GO:0016301">
    <property type="term" value="F:kinase activity"/>
    <property type="evidence" value="ECO:0007669"/>
    <property type="project" value="UniProtKB-KW"/>
</dbReference>
<accession>A0ABT8TJB5</accession>
<keyword evidence="3" id="KW-0418">Kinase</keyword>
<evidence type="ECO:0000256" key="1">
    <source>
        <dbReference type="ARBA" id="ARBA00022553"/>
    </source>
</evidence>
<protein>
    <submittedName>
        <fullName evidence="3">HAMP domain-containing sensor histidine kinase</fullName>
    </submittedName>
</protein>
<comment type="caution">
    <text evidence="3">The sequence shown here is derived from an EMBL/GenBank/DDBJ whole genome shotgun (WGS) entry which is preliminary data.</text>
</comment>
<dbReference type="InterPro" id="IPR003594">
    <property type="entry name" value="HATPase_dom"/>
</dbReference>
<dbReference type="PROSITE" id="PS50109">
    <property type="entry name" value="HIS_KIN"/>
    <property type="match status" value="1"/>
</dbReference>
<reference evidence="3" key="1">
    <citation type="submission" date="2023-07" db="EMBL/GenBank/DDBJ databases">
        <title>Gilvimarinus algae sp. nov., isolated from the surface of Kelp.</title>
        <authorList>
            <person name="Sun Y.Y."/>
            <person name="Gong Y."/>
            <person name="Du Z.J."/>
        </authorList>
    </citation>
    <scope>NUCLEOTIDE SEQUENCE</scope>
    <source>
        <strain evidence="3">SDUM040014</strain>
    </source>
</reference>
<dbReference type="SUPFAM" id="SSF55874">
    <property type="entry name" value="ATPase domain of HSP90 chaperone/DNA topoisomerase II/histidine kinase"/>
    <property type="match status" value="1"/>
</dbReference>